<dbReference type="Pfam" id="PF13472">
    <property type="entry name" value="Lipase_GDSL_2"/>
    <property type="match status" value="1"/>
</dbReference>
<dbReference type="Gene3D" id="3.40.50.1110">
    <property type="entry name" value="SGNH hydrolase"/>
    <property type="match status" value="1"/>
</dbReference>
<dbReference type="RefSeq" id="WP_119349745.1">
    <property type="nucleotide sequence ID" value="NZ_QWET01000006.1"/>
</dbReference>
<evidence type="ECO:0000313" key="3">
    <source>
        <dbReference type="Proteomes" id="UP000266441"/>
    </source>
</evidence>
<accession>A0A399D0I4</accession>
<dbReference type="InterPro" id="IPR036514">
    <property type="entry name" value="SGNH_hydro_sf"/>
</dbReference>
<organism evidence="2 3">
    <name type="scientific">Mariniphaga sediminis</name>
    <dbReference type="NCBI Taxonomy" id="1628158"/>
    <lineage>
        <taxon>Bacteria</taxon>
        <taxon>Pseudomonadati</taxon>
        <taxon>Bacteroidota</taxon>
        <taxon>Bacteroidia</taxon>
        <taxon>Marinilabiliales</taxon>
        <taxon>Prolixibacteraceae</taxon>
        <taxon>Mariniphaga</taxon>
    </lineage>
</organism>
<keyword evidence="3" id="KW-1185">Reference proteome</keyword>
<dbReference type="EMBL" id="QWET01000006">
    <property type="protein sequence ID" value="RIH65364.1"/>
    <property type="molecule type" value="Genomic_DNA"/>
</dbReference>
<sequence>MLGVFLLLAAAMWMTPSGGIKTGEFIFHMPSFKEMFLDEGPGYVDVSQILEEQFSIDSLLFQEDGSGDESVLKADYDSLAAKIHLIDMGDTARLKLYRFFDRFESDKLVRIMHYGDSQIEGDRITAFVRDKLQKRFGGSGIGLRPALQPYDFILSAAQNNSRNWKRFPLYGKIDSLVEHNKYGMMAAFSRFAPLVSDTIPVMDTIYYEADLSIEKTAVSFKRARTYEHFRLYYGNAKSPVKMELMAGDSVILADTLKAHVDFAVAEADLPDTTGRVSLRFSGYDSPDIYGMELASQRGVIVDNIALRGSSGLFFTRNDFEHSLKIYQELNPGLFILQFGGNVVPYITRQEDIERYGRWFSAQIRRLKQTCPEAAIIVIGPGDMSTKEKDRYVTYEHLPYVVEVLKEAALSSDCAFWDMYEAMGGYNSMPSWVNAEPELARPDYVHFSMRGARLIANMFYNALIFEYSTHLQEKSEKE</sequence>
<dbReference type="OrthoDB" id="9810515at2"/>
<dbReference type="Gene3D" id="2.60.120.1360">
    <property type="match status" value="1"/>
</dbReference>
<comment type="caution">
    <text evidence="2">The sequence shown here is derived from an EMBL/GenBank/DDBJ whole genome shotgun (WGS) entry which is preliminary data.</text>
</comment>
<proteinExistence type="predicted"/>
<protein>
    <recommendedName>
        <fullName evidence="1">SGNH hydrolase-type esterase domain-containing protein</fullName>
    </recommendedName>
</protein>
<dbReference type="Proteomes" id="UP000266441">
    <property type="component" value="Unassembled WGS sequence"/>
</dbReference>
<name>A0A399D0I4_9BACT</name>
<evidence type="ECO:0000259" key="1">
    <source>
        <dbReference type="Pfam" id="PF13472"/>
    </source>
</evidence>
<dbReference type="GO" id="GO:0016788">
    <property type="term" value="F:hydrolase activity, acting on ester bonds"/>
    <property type="evidence" value="ECO:0007669"/>
    <property type="project" value="UniProtKB-ARBA"/>
</dbReference>
<dbReference type="InterPro" id="IPR013830">
    <property type="entry name" value="SGNH_hydro"/>
</dbReference>
<dbReference type="AlphaFoldDB" id="A0A399D0I4"/>
<reference evidence="2 3" key="1">
    <citation type="journal article" date="2015" name="Int. J. Syst. Evol. Microbiol.">
        <title>Mariniphaga sediminis sp. nov., isolated from coastal sediment.</title>
        <authorList>
            <person name="Wang F.Q."/>
            <person name="Shen Q.Y."/>
            <person name="Chen G.J."/>
            <person name="Du Z.J."/>
        </authorList>
    </citation>
    <scope>NUCLEOTIDE SEQUENCE [LARGE SCALE GENOMIC DNA]</scope>
    <source>
        <strain evidence="2 3">SY21</strain>
    </source>
</reference>
<gene>
    <name evidence="2" type="ORF">D1164_09545</name>
</gene>
<evidence type="ECO:0000313" key="2">
    <source>
        <dbReference type="EMBL" id="RIH65364.1"/>
    </source>
</evidence>
<dbReference type="SUPFAM" id="SSF52266">
    <property type="entry name" value="SGNH hydrolase"/>
    <property type="match status" value="1"/>
</dbReference>
<feature type="domain" description="SGNH hydrolase-type esterase" evidence="1">
    <location>
        <begin position="289"/>
        <end position="453"/>
    </location>
</feature>